<keyword evidence="1" id="KW-1133">Transmembrane helix</keyword>
<keyword evidence="1" id="KW-0472">Membrane</keyword>
<proteinExistence type="predicted"/>
<dbReference type="EMBL" id="FUWG01000002">
    <property type="protein sequence ID" value="SJZ29889.1"/>
    <property type="molecule type" value="Genomic_DNA"/>
</dbReference>
<feature type="domain" description="DZANK-type" evidence="2">
    <location>
        <begin position="4"/>
        <end position="76"/>
    </location>
</feature>
<dbReference type="AlphaFoldDB" id="A0A1T4JIA4"/>
<protein>
    <submittedName>
        <fullName evidence="3">Double zinc ribbon</fullName>
    </submittedName>
</protein>
<evidence type="ECO:0000313" key="4">
    <source>
        <dbReference type="Proteomes" id="UP000190423"/>
    </source>
</evidence>
<dbReference type="Proteomes" id="UP000190423">
    <property type="component" value="Unassembled WGS sequence"/>
</dbReference>
<gene>
    <name evidence="3" type="ORF">SAMN02745149_00323</name>
</gene>
<dbReference type="RefSeq" id="WP_078932233.1">
    <property type="nucleotide sequence ID" value="NZ_FUWG01000002.1"/>
</dbReference>
<keyword evidence="1" id="KW-0812">Transmembrane</keyword>
<dbReference type="GeneID" id="78315645"/>
<dbReference type="OrthoDB" id="8215804at2"/>
<keyword evidence="4" id="KW-1185">Reference proteome</keyword>
<dbReference type="InterPro" id="IPR025874">
    <property type="entry name" value="DZR"/>
</dbReference>
<evidence type="ECO:0000313" key="3">
    <source>
        <dbReference type="EMBL" id="SJZ29889.1"/>
    </source>
</evidence>
<organism evidence="3 4">
    <name type="scientific">Treponema porcinum</name>
    <dbReference type="NCBI Taxonomy" id="261392"/>
    <lineage>
        <taxon>Bacteria</taxon>
        <taxon>Pseudomonadati</taxon>
        <taxon>Spirochaetota</taxon>
        <taxon>Spirochaetia</taxon>
        <taxon>Spirochaetales</taxon>
        <taxon>Treponemataceae</taxon>
        <taxon>Treponema</taxon>
    </lineage>
</organism>
<dbReference type="STRING" id="261392.SAMN02745149_00323"/>
<reference evidence="3 4" key="1">
    <citation type="submission" date="2017-02" db="EMBL/GenBank/DDBJ databases">
        <authorList>
            <person name="Peterson S.W."/>
        </authorList>
    </citation>
    <scope>NUCLEOTIDE SEQUENCE [LARGE SCALE GENOMIC DNA]</scope>
    <source>
        <strain evidence="3 4">ATCC BAA-908</strain>
    </source>
</reference>
<evidence type="ECO:0000256" key="1">
    <source>
        <dbReference type="SAM" id="Phobius"/>
    </source>
</evidence>
<feature type="transmembrane region" description="Helical" evidence="1">
    <location>
        <begin position="113"/>
        <end position="134"/>
    </location>
</feature>
<accession>A0A1T4JIA4</accession>
<evidence type="ECO:0000259" key="2">
    <source>
        <dbReference type="Pfam" id="PF12773"/>
    </source>
</evidence>
<sequence length="254" mass="28720">MKFCTNCGKQLNDDAKFCDTCGAPISGTQTPPIPGINENVADDTKRKVTYVGVEKRCPWCNARISDSFAITCPECNRELSGRKVESSVKDFFNRLSDLSGGYESSDDRDKKEYFGIGKILLFVLAAGMFLFGITPEELHMDSGSPLFLGGFILIFIGVIMRPPLTQEEQKKRNLIETFIVPNTKESVIEFLMLSCSQIQPGSNMFTKEGKKTALWNKVWKTKIRQTLTKSKLVFMNDKNAQEQIKLIKKEYKIR</sequence>
<name>A0A1T4JIA4_TREPO</name>
<dbReference type="Pfam" id="PF12773">
    <property type="entry name" value="DZR"/>
    <property type="match status" value="1"/>
</dbReference>
<feature type="transmembrane region" description="Helical" evidence="1">
    <location>
        <begin position="146"/>
        <end position="164"/>
    </location>
</feature>